<evidence type="ECO:0000256" key="1">
    <source>
        <dbReference type="SAM" id="MobiDB-lite"/>
    </source>
</evidence>
<proteinExistence type="predicted"/>
<dbReference type="EMBL" id="NOXX01000166">
    <property type="protein sequence ID" value="OYQ46376.1"/>
    <property type="molecule type" value="Genomic_DNA"/>
</dbReference>
<dbReference type="Proteomes" id="UP000216035">
    <property type="component" value="Unassembled WGS sequence"/>
</dbReference>
<comment type="caution">
    <text evidence="2">The sequence shown here is derived from an EMBL/GenBank/DDBJ whole genome shotgun (WGS) entry which is preliminary data.</text>
</comment>
<reference evidence="2 3" key="1">
    <citation type="submission" date="2017-07" db="EMBL/GenBank/DDBJ databases">
        <title>Flavobacterium cyanobacteriorum sp. nov., isolated from cyanobacterial aggregates in a eutrophic lake.</title>
        <authorList>
            <person name="Cai H."/>
        </authorList>
    </citation>
    <scope>NUCLEOTIDE SEQUENCE [LARGE SCALE GENOMIC DNA]</scope>
    <source>
        <strain evidence="2 3">TH167</strain>
    </source>
</reference>
<accession>A0A255ZY55</accession>
<organism evidence="2 3">
    <name type="scientific">Flavobacterium aurantiibacter</name>
    <dbReference type="NCBI Taxonomy" id="2023067"/>
    <lineage>
        <taxon>Bacteria</taxon>
        <taxon>Pseudomonadati</taxon>
        <taxon>Bacteroidota</taxon>
        <taxon>Flavobacteriia</taxon>
        <taxon>Flavobacteriales</taxon>
        <taxon>Flavobacteriaceae</taxon>
        <taxon>Flavobacterium</taxon>
    </lineage>
</organism>
<feature type="region of interest" description="Disordered" evidence="1">
    <location>
        <begin position="1"/>
        <end position="29"/>
    </location>
</feature>
<sequence length="84" mass="9227">MAFALPKGDLGSPFGETKSPPKPAELQRRARRRSRFFLQSTTVCGGTPKNTATNKTFAFVCRQIICTFAPQSRKTGADGMFNLN</sequence>
<dbReference type="AlphaFoldDB" id="A0A255ZY55"/>
<name>A0A255ZY55_9FLAO</name>
<evidence type="ECO:0000313" key="3">
    <source>
        <dbReference type="Proteomes" id="UP000216035"/>
    </source>
</evidence>
<evidence type="ECO:0000313" key="2">
    <source>
        <dbReference type="EMBL" id="OYQ46376.1"/>
    </source>
</evidence>
<gene>
    <name evidence="2" type="ORF">CHX27_04545</name>
</gene>
<keyword evidence="3" id="KW-1185">Reference proteome</keyword>
<protein>
    <submittedName>
        <fullName evidence="2">Uncharacterized protein</fullName>
    </submittedName>
</protein>